<evidence type="ECO:0000313" key="2">
    <source>
        <dbReference type="Proteomes" id="UP000003835"/>
    </source>
</evidence>
<dbReference type="HOGENOM" id="CLU_2506972_0_0_3"/>
<protein>
    <submittedName>
        <fullName evidence="1">Uncharacterized protein</fullName>
    </submittedName>
</protein>
<gene>
    <name evidence="1" type="ORF">MC7420_4850</name>
</gene>
<keyword evidence="2" id="KW-1185">Reference proteome</keyword>
<proteinExistence type="predicted"/>
<evidence type="ECO:0000313" key="1">
    <source>
        <dbReference type="EMBL" id="EDX76594.1"/>
    </source>
</evidence>
<reference evidence="1 2" key="1">
    <citation type="submission" date="2008-07" db="EMBL/GenBank/DDBJ databases">
        <authorList>
            <person name="Tandeau de Marsac N."/>
            <person name="Ferriera S."/>
            <person name="Johnson J."/>
            <person name="Kravitz S."/>
            <person name="Beeson K."/>
            <person name="Sutton G."/>
            <person name="Rogers Y.-H."/>
            <person name="Friedman R."/>
            <person name="Frazier M."/>
            <person name="Venter J.C."/>
        </authorList>
    </citation>
    <scope>NUCLEOTIDE SEQUENCE [LARGE SCALE GENOMIC DNA]</scope>
    <source>
        <strain evidence="1 2">PCC 7420</strain>
    </source>
</reference>
<dbReference type="Proteomes" id="UP000003835">
    <property type="component" value="Unassembled WGS sequence"/>
</dbReference>
<sequence length="85" mass="9511">MGSIHPRRKLVLIVRSKGFSPHPKQPSFGMISNGGSFLFVKLVQGQIPQYATSSQFDLRRKPDNDLYSVLSILKHLGELTQTNSN</sequence>
<name>B4VP12_9CYAN</name>
<dbReference type="EMBL" id="DS989846">
    <property type="protein sequence ID" value="EDX76594.1"/>
    <property type="molecule type" value="Genomic_DNA"/>
</dbReference>
<dbReference type="STRING" id="118168.MC7420_4850"/>
<accession>B4VP12</accession>
<dbReference type="RefSeq" id="WP_006100322.1">
    <property type="nucleotide sequence ID" value="NZ_DS989846.1"/>
</dbReference>
<dbReference type="AlphaFoldDB" id="B4VP12"/>
<dbReference type="OrthoDB" id="583710at2"/>
<organism evidence="1 2">
    <name type="scientific">Coleofasciculus chthonoplastes PCC 7420</name>
    <dbReference type="NCBI Taxonomy" id="118168"/>
    <lineage>
        <taxon>Bacteria</taxon>
        <taxon>Bacillati</taxon>
        <taxon>Cyanobacteriota</taxon>
        <taxon>Cyanophyceae</taxon>
        <taxon>Coleofasciculales</taxon>
        <taxon>Coleofasciculaceae</taxon>
        <taxon>Coleofasciculus</taxon>
    </lineage>
</organism>